<evidence type="ECO:0000256" key="1">
    <source>
        <dbReference type="ARBA" id="ARBA00008007"/>
    </source>
</evidence>
<dbReference type="Pfam" id="PF00156">
    <property type="entry name" value="Pribosyltran"/>
    <property type="match status" value="1"/>
</dbReference>
<name>A0A0W8G1P1_9ZZZZ</name>
<dbReference type="Gene3D" id="3.40.50.2020">
    <property type="match status" value="1"/>
</dbReference>
<evidence type="ECO:0000313" key="3">
    <source>
        <dbReference type="EMBL" id="KUG26878.1"/>
    </source>
</evidence>
<organism evidence="3">
    <name type="scientific">hydrocarbon metagenome</name>
    <dbReference type="NCBI Taxonomy" id="938273"/>
    <lineage>
        <taxon>unclassified sequences</taxon>
        <taxon>metagenomes</taxon>
        <taxon>ecological metagenomes</taxon>
    </lineage>
</organism>
<dbReference type="InterPro" id="IPR029057">
    <property type="entry name" value="PRTase-like"/>
</dbReference>
<dbReference type="PANTHER" id="PTHR47505:SF1">
    <property type="entry name" value="DNA UTILIZATION PROTEIN YHGH"/>
    <property type="match status" value="1"/>
</dbReference>
<comment type="caution">
    <text evidence="3">The sequence shown here is derived from an EMBL/GenBank/DDBJ whole genome shotgun (WGS) entry which is preliminary data.</text>
</comment>
<dbReference type="PANTHER" id="PTHR47505">
    <property type="entry name" value="DNA UTILIZATION PROTEIN YHGH"/>
    <property type="match status" value="1"/>
</dbReference>
<protein>
    <submittedName>
        <fullName evidence="3">Competence protein f</fullName>
    </submittedName>
</protein>
<sequence length="230" mass="26119">MKVNEVGNILLDFFLPRLCLCCNSKLLSTQRVICDSCFSQIDIAPDELIQYEFDRKFSTEKIIDGFVSPFVFKEGGNLQILLHELKYKKRFRVGNILGVFIGELSADKIASWNIDYIIPIPLHKLKKADRGYNQSDHIGISLAKYLNKPYRTNIVKRKKFTESQTKLNILERKTNIEGAFKLKRTKTIRGKNILLLDDVITTGATVTELGKVLKENEANKVYACSVALAG</sequence>
<dbReference type="CDD" id="cd06223">
    <property type="entry name" value="PRTases_typeI"/>
    <property type="match status" value="1"/>
</dbReference>
<dbReference type="EMBL" id="LNQE01000395">
    <property type="protein sequence ID" value="KUG26878.1"/>
    <property type="molecule type" value="Genomic_DNA"/>
</dbReference>
<dbReference type="InterPro" id="IPR051910">
    <property type="entry name" value="ComF/GntX_DNA_util-trans"/>
</dbReference>
<gene>
    <name evidence="3" type="ORF">ASZ90_003285</name>
</gene>
<feature type="domain" description="Phosphoribosyltransferase" evidence="2">
    <location>
        <begin position="142"/>
        <end position="226"/>
    </location>
</feature>
<accession>A0A0W8G1P1</accession>
<proteinExistence type="inferred from homology"/>
<evidence type="ECO:0000259" key="2">
    <source>
        <dbReference type="Pfam" id="PF00156"/>
    </source>
</evidence>
<dbReference type="SUPFAM" id="SSF53271">
    <property type="entry name" value="PRTase-like"/>
    <property type="match status" value="1"/>
</dbReference>
<dbReference type="AlphaFoldDB" id="A0A0W8G1P1"/>
<dbReference type="InterPro" id="IPR000836">
    <property type="entry name" value="PRTase_dom"/>
</dbReference>
<reference evidence="3" key="1">
    <citation type="journal article" date="2015" name="Proc. Natl. Acad. Sci. U.S.A.">
        <title>Networks of energetic and metabolic interactions define dynamics in microbial communities.</title>
        <authorList>
            <person name="Embree M."/>
            <person name="Liu J.K."/>
            <person name="Al-Bassam M.M."/>
            <person name="Zengler K."/>
        </authorList>
    </citation>
    <scope>NUCLEOTIDE SEQUENCE</scope>
</reference>
<comment type="similarity">
    <text evidence="1">Belongs to the ComF/GntX family.</text>
</comment>